<feature type="transmembrane region" description="Helical" evidence="1">
    <location>
        <begin position="12"/>
        <end position="33"/>
    </location>
</feature>
<feature type="transmembrane region" description="Helical" evidence="1">
    <location>
        <begin position="158"/>
        <end position="183"/>
    </location>
</feature>
<evidence type="ECO:0000313" key="2">
    <source>
        <dbReference type="EMBL" id="MFD1720519.1"/>
    </source>
</evidence>
<feature type="transmembrane region" description="Helical" evidence="1">
    <location>
        <begin position="131"/>
        <end position="152"/>
    </location>
</feature>
<protein>
    <recommendedName>
        <fullName evidence="4">DUF308 domain-containing protein</fullName>
    </recommendedName>
</protein>
<evidence type="ECO:0000313" key="3">
    <source>
        <dbReference type="Proteomes" id="UP001597347"/>
    </source>
</evidence>
<comment type="caution">
    <text evidence="2">The sequence shown here is derived from an EMBL/GenBank/DDBJ whole genome shotgun (WGS) entry which is preliminary data.</text>
</comment>
<name>A0ABW4LC59_9MICO</name>
<dbReference type="EMBL" id="JBHUEA010000003">
    <property type="protein sequence ID" value="MFD1720519.1"/>
    <property type="molecule type" value="Genomic_DNA"/>
</dbReference>
<feature type="transmembrane region" description="Helical" evidence="1">
    <location>
        <begin position="75"/>
        <end position="94"/>
    </location>
</feature>
<dbReference type="Proteomes" id="UP001597347">
    <property type="component" value="Unassembled WGS sequence"/>
</dbReference>
<keyword evidence="1" id="KW-1133">Transmembrane helix</keyword>
<keyword evidence="1" id="KW-0812">Transmembrane</keyword>
<evidence type="ECO:0000256" key="1">
    <source>
        <dbReference type="SAM" id="Phobius"/>
    </source>
</evidence>
<keyword evidence="1" id="KW-0472">Membrane</keyword>
<feature type="transmembrane region" description="Helical" evidence="1">
    <location>
        <begin position="45"/>
        <end position="63"/>
    </location>
</feature>
<proteinExistence type="predicted"/>
<feature type="transmembrane region" description="Helical" evidence="1">
    <location>
        <begin position="106"/>
        <end position="124"/>
    </location>
</feature>
<sequence length="188" mass="19087">MTTTTGRTARRTPVAAPASRAVILAVLAAVVTFSTEHRPAYRVELGIVALGVFLLGQAVLLAAWSPRLASTRTGLALLVARASVSLLGAVLLLAAPGGGIDVLRPVQVLVFLVVGGLEVLGALLRAEGPDAFGDGIVIGGLQVVVGLMVVILDPDVAFSVGVLSAWAALSAVYLGIAAANLHVKRSRA</sequence>
<keyword evidence="3" id="KW-1185">Reference proteome</keyword>
<accession>A0ABW4LC59</accession>
<dbReference type="RefSeq" id="WP_377931911.1">
    <property type="nucleotide sequence ID" value="NZ_JBHUEA010000003.1"/>
</dbReference>
<evidence type="ECO:0008006" key="4">
    <source>
        <dbReference type="Google" id="ProtNLM"/>
    </source>
</evidence>
<organism evidence="2 3">
    <name type="scientific">Amnibacterium endophyticum</name>
    <dbReference type="NCBI Taxonomy" id="2109337"/>
    <lineage>
        <taxon>Bacteria</taxon>
        <taxon>Bacillati</taxon>
        <taxon>Actinomycetota</taxon>
        <taxon>Actinomycetes</taxon>
        <taxon>Micrococcales</taxon>
        <taxon>Microbacteriaceae</taxon>
        <taxon>Amnibacterium</taxon>
    </lineage>
</organism>
<reference evidence="3" key="1">
    <citation type="journal article" date="2019" name="Int. J. Syst. Evol. Microbiol.">
        <title>The Global Catalogue of Microorganisms (GCM) 10K type strain sequencing project: providing services to taxonomists for standard genome sequencing and annotation.</title>
        <authorList>
            <consortium name="The Broad Institute Genomics Platform"/>
            <consortium name="The Broad Institute Genome Sequencing Center for Infectious Disease"/>
            <person name="Wu L."/>
            <person name="Ma J."/>
        </authorList>
    </citation>
    <scope>NUCLEOTIDE SEQUENCE [LARGE SCALE GENOMIC DNA]</scope>
    <source>
        <strain evidence="3">CGMCC 1.12471</strain>
    </source>
</reference>
<gene>
    <name evidence="2" type="ORF">ACFSBI_03075</name>
</gene>